<organism evidence="1 2">
    <name type="scientific">Candidatus Magasanikbacteria bacterium GW2011_GWC2_41_17</name>
    <dbReference type="NCBI Taxonomy" id="1619048"/>
    <lineage>
        <taxon>Bacteria</taxon>
        <taxon>Candidatus Magasanikiibacteriota</taxon>
    </lineage>
</organism>
<reference evidence="1 2" key="1">
    <citation type="journal article" date="2015" name="Nature">
        <title>rRNA introns, odd ribosomes, and small enigmatic genomes across a large radiation of phyla.</title>
        <authorList>
            <person name="Brown C.T."/>
            <person name="Hug L.A."/>
            <person name="Thomas B.C."/>
            <person name="Sharon I."/>
            <person name="Castelle C.J."/>
            <person name="Singh A."/>
            <person name="Wilkins M.J."/>
            <person name="Williams K.H."/>
            <person name="Banfield J.F."/>
        </authorList>
    </citation>
    <scope>NUCLEOTIDE SEQUENCE [LARGE SCALE GENOMIC DNA]</scope>
</reference>
<gene>
    <name evidence="1" type="ORF">UU49_C0006G0043</name>
</gene>
<protein>
    <submittedName>
        <fullName evidence="1">Uncharacterized protein</fullName>
    </submittedName>
</protein>
<dbReference type="AlphaFoldDB" id="A0A0G0YGJ8"/>
<sequence length="84" mass="9782">MPDIISTPNTIQPETKKYSAQDKEGVSIWIAREKNEPTRDRIKIFEEKYKTTLNEWARSVGILDCKGMITEKTPEIIDEIEKNQ</sequence>
<name>A0A0G0YGJ8_9BACT</name>
<accession>A0A0G0YGJ8</accession>
<dbReference type="EMBL" id="LCAV01000006">
    <property type="protein sequence ID" value="KKR99487.1"/>
    <property type="molecule type" value="Genomic_DNA"/>
</dbReference>
<evidence type="ECO:0000313" key="2">
    <source>
        <dbReference type="Proteomes" id="UP000034108"/>
    </source>
</evidence>
<proteinExistence type="predicted"/>
<evidence type="ECO:0000313" key="1">
    <source>
        <dbReference type="EMBL" id="KKR99487.1"/>
    </source>
</evidence>
<dbReference type="Proteomes" id="UP000034108">
    <property type="component" value="Unassembled WGS sequence"/>
</dbReference>
<comment type="caution">
    <text evidence="1">The sequence shown here is derived from an EMBL/GenBank/DDBJ whole genome shotgun (WGS) entry which is preliminary data.</text>
</comment>